<gene>
    <name evidence="1" type="ORF">Vbra_2413</name>
</gene>
<dbReference type="AlphaFoldDB" id="A0A0G4EQZ7"/>
<reference evidence="1 2" key="1">
    <citation type="submission" date="2014-11" db="EMBL/GenBank/DDBJ databases">
        <authorList>
            <person name="Zhu J."/>
            <person name="Qi W."/>
            <person name="Song R."/>
        </authorList>
    </citation>
    <scope>NUCLEOTIDE SEQUENCE [LARGE SCALE GENOMIC DNA]</scope>
</reference>
<sequence>MAASTAAQLSAAVRAQLLPRVEVHRMKQAHINSCIDQLLQMDTAASMAPLMVDKVSRQLEAVSDLLADLTDTINSTIALTRHSRTQARRLHLTDIPAEPMSIVLALSDLTTVAHLKSTALPIRNALRPIVRRFRLDKAIERAGVSGVVQFDDQLSHRDVLKAMWVVEEGGEGGWREVGDTLRVAEHCGCCQLPVTVGAVDLQTHATKADFLALPRFCAQWMLVGRYVAFRRPNGQQDGTLHLFRHNNEIRAIRNEPGFTITVNPPLPLPNRPVHPFSQHPFTHHTKPHDPPVRSRIRWQHGVGWATGGVNNGAVDASASSLLKSLMLVRRLRAVGGFTYSPTVAVDERVRGGHVDRIMTRSPHTPLDECSDVTACERASGFCGQAHVLTTAADPFIAWILFGIRPANNQSVHVNIRTTEAPAAGVPQGAPFAQRFPLTAAKVRRLVTPIAAIVLDGQAP</sequence>
<dbReference type="InParanoid" id="A0A0G4EQZ7"/>
<organism evidence="1 2">
    <name type="scientific">Vitrella brassicaformis (strain CCMP3155)</name>
    <dbReference type="NCBI Taxonomy" id="1169540"/>
    <lineage>
        <taxon>Eukaryota</taxon>
        <taxon>Sar</taxon>
        <taxon>Alveolata</taxon>
        <taxon>Colpodellida</taxon>
        <taxon>Vitrellaceae</taxon>
        <taxon>Vitrella</taxon>
    </lineage>
</organism>
<evidence type="ECO:0000313" key="1">
    <source>
        <dbReference type="EMBL" id="CEM00668.1"/>
    </source>
</evidence>
<dbReference type="Proteomes" id="UP000041254">
    <property type="component" value="Unassembled WGS sequence"/>
</dbReference>
<dbReference type="PhylomeDB" id="A0A0G4EQZ7"/>
<protein>
    <submittedName>
        <fullName evidence="1">Uncharacterized protein</fullName>
    </submittedName>
</protein>
<accession>A0A0G4EQZ7</accession>
<keyword evidence="2" id="KW-1185">Reference proteome</keyword>
<proteinExistence type="predicted"/>
<evidence type="ECO:0000313" key="2">
    <source>
        <dbReference type="Proteomes" id="UP000041254"/>
    </source>
</evidence>
<dbReference type="VEuPathDB" id="CryptoDB:Vbra_2413"/>
<dbReference type="EMBL" id="CDMY01000296">
    <property type="protein sequence ID" value="CEM00668.1"/>
    <property type="molecule type" value="Genomic_DNA"/>
</dbReference>
<name>A0A0G4EQZ7_VITBC</name>